<comment type="caution">
    <text evidence="13">The sequence shown here is derived from an EMBL/GenBank/DDBJ whole genome shotgun (WGS) entry which is preliminary data.</text>
</comment>
<dbReference type="GO" id="GO:0008835">
    <property type="term" value="F:diaminohydroxyphosphoribosylaminopyrimidine deaminase activity"/>
    <property type="evidence" value="ECO:0007669"/>
    <property type="project" value="UniProtKB-EC"/>
</dbReference>
<proteinExistence type="inferred from homology"/>
<dbReference type="InterPro" id="IPR002125">
    <property type="entry name" value="CMP_dCMP_dom"/>
</dbReference>
<evidence type="ECO:0000256" key="3">
    <source>
        <dbReference type="ARBA" id="ARBA00004910"/>
    </source>
</evidence>
<dbReference type="PIRSF" id="PIRSF006769">
    <property type="entry name" value="RibD"/>
    <property type="match status" value="1"/>
</dbReference>
<dbReference type="InterPro" id="IPR024072">
    <property type="entry name" value="DHFR-like_dom_sf"/>
</dbReference>
<dbReference type="PANTHER" id="PTHR38011:SF7">
    <property type="entry name" value="2,5-DIAMINO-6-RIBOSYLAMINO-4(3H)-PYRIMIDINONE 5'-PHOSPHATE REDUCTASE"/>
    <property type="match status" value="1"/>
</dbReference>
<reference evidence="13 14" key="1">
    <citation type="submission" date="2022-06" db="EMBL/GenBank/DDBJ databases">
        <title>Isolation of gut microbiota from human fecal samples.</title>
        <authorList>
            <person name="Pamer E.G."/>
            <person name="Barat B."/>
            <person name="Waligurski E."/>
            <person name="Medina S."/>
            <person name="Paddock L."/>
            <person name="Mostad J."/>
        </authorList>
    </citation>
    <scope>NUCLEOTIDE SEQUENCE [LARGE SCALE GENOMIC DNA]</scope>
    <source>
        <strain evidence="13 14">DFI.7.95</strain>
    </source>
</reference>
<keyword evidence="11" id="KW-0862">Zinc</keyword>
<dbReference type="Gene3D" id="3.40.140.10">
    <property type="entry name" value="Cytidine Deaminase, domain 2"/>
    <property type="match status" value="1"/>
</dbReference>
<name>A0ABT1SB21_9FIRM</name>
<evidence type="ECO:0000256" key="6">
    <source>
        <dbReference type="ARBA" id="ARBA00022857"/>
    </source>
</evidence>
<dbReference type="PROSITE" id="PS51747">
    <property type="entry name" value="CYT_DCMP_DEAMINASES_2"/>
    <property type="match status" value="1"/>
</dbReference>
<dbReference type="InterPro" id="IPR016193">
    <property type="entry name" value="Cytidine_deaminase-like"/>
</dbReference>
<evidence type="ECO:0000256" key="7">
    <source>
        <dbReference type="ARBA" id="ARBA00023002"/>
    </source>
</evidence>
<dbReference type="GO" id="GO:0008703">
    <property type="term" value="F:5-amino-6-(5-phosphoribosylamino)uracil reductase activity"/>
    <property type="evidence" value="ECO:0007669"/>
    <property type="project" value="UniProtKB-EC"/>
</dbReference>
<keyword evidence="14" id="KW-1185">Reference proteome</keyword>
<dbReference type="InterPro" id="IPR050765">
    <property type="entry name" value="Riboflavin_Biosynth_HTPR"/>
</dbReference>
<evidence type="ECO:0000256" key="4">
    <source>
        <dbReference type="ARBA" id="ARBA00005259"/>
    </source>
</evidence>
<dbReference type="Proteomes" id="UP001524478">
    <property type="component" value="Unassembled WGS sequence"/>
</dbReference>
<comment type="similarity">
    <text evidence="5 11">In the C-terminal section; belongs to the HTP reductase family.</text>
</comment>
<dbReference type="CDD" id="cd01284">
    <property type="entry name" value="Riboflavin_deaminase-reductase"/>
    <property type="match status" value="1"/>
</dbReference>
<comment type="pathway">
    <text evidence="2 11">Cofactor biosynthesis; riboflavin biosynthesis; 5-amino-6-(D-ribitylamino)uracil from GTP: step 2/4.</text>
</comment>
<comment type="function">
    <text evidence="1 11">Converts 2,5-diamino-6-(ribosylamino)-4(3h)-pyrimidinone 5'-phosphate into 5-amino-6-(ribosylamino)-2,4(1h,3h)-pyrimidinedione 5'-phosphate.</text>
</comment>
<dbReference type="InterPro" id="IPR011549">
    <property type="entry name" value="RibD_C"/>
</dbReference>
<keyword evidence="6 11" id="KW-0521">NADP</keyword>
<evidence type="ECO:0000256" key="8">
    <source>
        <dbReference type="ARBA" id="ARBA00023268"/>
    </source>
</evidence>
<evidence type="ECO:0000313" key="14">
    <source>
        <dbReference type="Proteomes" id="UP001524478"/>
    </source>
</evidence>
<accession>A0ABT1SB21</accession>
<dbReference type="SUPFAM" id="SSF53927">
    <property type="entry name" value="Cytidine deaminase-like"/>
    <property type="match status" value="1"/>
</dbReference>
<dbReference type="RefSeq" id="WP_256311604.1">
    <property type="nucleotide sequence ID" value="NZ_JANGAC010000007.1"/>
</dbReference>
<comment type="pathway">
    <text evidence="3 11">Cofactor biosynthesis; riboflavin biosynthesis; 5-amino-6-(D-ribitylamino)uracil from GTP: step 3/4.</text>
</comment>
<dbReference type="Pfam" id="PF00383">
    <property type="entry name" value="dCMP_cyt_deam_1"/>
    <property type="match status" value="1"/>
</dbReference>
<keyword evidence="8" id="KW-0511">Multifunctional enzyme</keyword>
<evidence type="ECO:0000256" key="9">
    <source>
        <dbReference type="ARBA" id="ARBA00049861"/>
    </source>
</evidence>
<dbReference type="Pfam" id="PF01872">
    <property type="entry name" value="RibD_C"/>
    <property type="match status" value="1"/>
</dbReference>
<dbReference type="EMBL" id="JANGAC010000007">
    <property type="protein sequence ID" value="MCQ4923680.1"/>
    <property type="molecule type" value="Genomic_DNA"/>
</dbReference>
<dbReference type="SUPFAM" id="SSF53597">
    <property type="entry name" value="Dihydrofolate reductase-like"/>
    <property type="match status" value="1"/>
</dbReference>
<dbReference type="EC" id="3.5.4.26" evidence="11"/>
<evidence type="ECO:0000313" key="13">
    <source>
        <dbReference type="EMBL" id="MCQ4923680.1"/>
    </source>
</evidence>
<sequence>MGKGYHECYGEAHAEVKAFQNATEDVEGATLYVTLEPCSHYGKTPPCVDKIIDKKINRVFIGSLDPNPLVSGRGVEKLIDAGIEVTTGILEKECRELNEIFMKYMVERKPFVIMKTAMSLDGKIATKIGESKWITCSESRNNVHRLRDQVAGIMVGVNTVIMDNPELTCRIENGNNPVRIIVDSSLRIPIDSKVLGKQHIAETIIATTPQADIRKKIEIEDKGVKVLITESLEGKVDLQDLMSKLAMENIDSVFLEGGSTLNFSALEQSIVDKVQVYIAPKIIGGDKSKTPVGGSGVECLINAFQLHRVSYRTIGEDILIEGYIRR</sequence>
<evidence type="ECO:0000259" key="12">
    <source>
        <dbReference type="PROSITE" id="PS51747"/>
    </source>
</evidence>
<keyword evidence="11 13" id="KW-0378">Hydrolase</keyword>
<dbReference type="InterPro" id="IPR002734">
    <property type="entry name" value="RibDG_C"/>
</dbReference>
<organism evidence="13 14">
    <name type="scientific">Tissierella carlieri</name>
    <dbReference type="NCBI Taxonomy" id="689904"/>
    <lineage>
        <taxon>Bacteria</taxon>
        <taxon>Bacillati</taxon>
        <taxon>Bacillota</taxon>
        <taxon>Tissierellia</taxon>
        <taxon>Tissierellales</taxon>
        <taxon>Tissierellaceae</taxon>
        <taxon>Tissierella</taxon>
    </lineage>
</organism>
<dbReference type="InterPro" id="IPR004794">
    <property type="entry name" value="Eubact_RibD"/>
</dbReference>
<keyword evidence="7 11" id="KW-0560">Oxidoreductase</keyword>
<keyword evidence="11" id="KW-0686">Riboflavin biosynthesis</keyword>
<dbReference type="Gene3D" id="3.40.430.10">
    <property type="entry name" value="Dihydrofolate Reductase, subunit A"/>
    <property type="match status" value="1"/>
</dbReference>
<evidence type="ECO:0000256" key="1">
    <source>
        <dbReference type="ARBA" id="ARBA00002151"/>
    </source>
</evidence>
<gene>
    <name evidence="13" type="primary">ribD</name>
    <name evidence="13" type="ORF">NE686_11310</name>
</gene>
<feature type="domain" description="CMP/dCMP-type deaminase" evidence="12">
    <location>
        <begin position="1"/>
        <end position="86"/>
    </location>
</feature>
<comment type="catalytic activity">
    <reaction evidence="10 11">
        <text>2,5-diamino-6-hydroxy-4-(5-phosphoribosylamino)-pyrimidine + H2O + H(+) = 5-amino-6-(5-phospho-D-ribosylamino)uracil + NH4(+)</text>
        <dbReference type="Rhea" id="RHEA:21868"/>
        <dbReference type="ChEBI" id="CHEBI:15377"/>
        <dbReference type="ChEBI" id="CHEBI:15378"/>
        <dbReference type="ChEBI" id="CHEBI:28938"/>
        <dbReference type="ChEBI" id="CHEBI:58453"/>
        <dbReference type="ChEBI" id="CHEBI:58614"/>
        <dbReference type="EC" id="3.5.4.26"/>
    </reaction>
</comment>
<dbReference type="EC" id="1.1.1.193" evidence="11"/>
<dbReference type="PANTHER" id="PTHR38011">
    <property type="entry name" value="DIHYDROFOLATE REDUCTASE FAMILY PROTEIN (AFU_ORTHOLOGUE AFUA_8G06820)"/>
    <property type="match status" value="1"/>
</dbReference>
<dbReference type="NCBIfam" id="TIGR00227">
    <property type="entry name" value="ribD_Cterm"/>
    <property type="match status" value="1"/>
</dbReference>
<evidence type="ECO:0000256" key="11">
    <source>
        <dbReference type="PIRNR" id="PIRNR006769"/>
    </source>
</evidence>
<keyword evidence="11" id="KW-0479">Metal-binding</keyword>
<comment type="similarity">
    <text evidence="4 11">In the N-terminal section; belongs to the cytidine and deoxycytidylate deaminase family.</text>
</comment>
<comment type="cofactor">
    <cofactor evidence="11">
        <name>Zn(2+)</name>
        <dbReference type="ChEBI" id="CHEBI:29105"/>
    </cofactor>
    <text evidence="11">Binds 1 zinc ion.</text>
</comment>
<evidence type="ECO:0000256" key="10">
    <source>
        <dbReference type="ARBA" id="ARBA00049886"/>
    </source>
</evidence>
<dbReference type="NCBIfam" id="TIGR00326">
    <property type="entry name" value="eubact_ribD"/>
    <property type="match status" value="1"/>
</dbReference>
<evidence type="ECO:0000256" key="2">
    <source>
        <dbReference type="ARBA" id="ARBA00004882"/>
    </source>
</evidence>
<protein>
    <recommendedName>
        <fullName evidence="11">Riboflavin biosynthesis protein RibD</fullName>
    </recommendedName>
    <domain>
        <recommendedName>
            <fullName evidence="11">Diaminohydroxyphosphoribosylaminopyrimidine deaminase</fullName>
            <shortName evidence="11">DRAP deaminase</shortName>
            <ecNumber evidence="11">3.5.4.26</ecNumber>
        </recommendedName>
        <alternativeName>
            <fullName evidence="11">Riboflavin-specific deaminase</fullName>
        </alternativeName>
    </domain>
    <domain>
        <recommendedName>
            <fullName evidence="11">5-amino-6-(5-phosphoribosylamino)uracil reductase</fullName>
            <ecNumber evidence="11">1.1.1.193</ecNumber>
        </recommendedName>
        <alternativeName>
            <fullName evidence="11">HTP reductase</fullName>
        </alternativeName>
    </domain>
</protein>
<comment type="catalytic activity">
    <reaction evidence="9 11">
        <text>5-amino-6-(5-phospho-D-ribitylamino)uracil + NADP(+) = 5-amino-6-(5-phospho-D-ribosylamino)uracil + NADPH + H(+)</text>
        <dbReference type="Rhea" id="RHEA:17845"/>
        <dbReference type="ChEBI" id="CHEBI:15378"/>
        <dbReference type="ChEBI" id="CHEBI:57783"/>
        <dbReference type="ChEBI" id="CHEBI:58349"/>
        <dbReference type="ChEBI" id="CHEBI:58421"/>
        <dbReference type="ChEBI" id="CHEBI:58453"/>
        <dbReference type="EC" id="1.1.1.193"/>
    </reaction>
</comment>
<evidence type="ECO:0000256" key="5">
    <source>
        <dbReference type="ARBA" id="ARBA00007417"/>
    </source>
</evidence>